<dbReference type="RefSeq" id="WP_380701811.1">
    <property type="nucleotide sequence ID" value="NZ_JBHSAP010000007.1"/>
</dbReference>
<feature type="transmembrane region" description="Helical" evidence="7">
    <location>
        <begin position="9"/>
        <end position="27"/>
    </location>
</feature>
<dbReference type="SUPFAM" id="SSF161098">
    <property type="entry name" value="MetI-like"/>
    <property type="match status" value="1"/>
</dbReference>
<protein>
    <submittedName>
        <fullName evidence="9">ABC transporter permease</fullName>
    </submittedName>
</protein>
<reference evidence="10" key="1">
    <citation type="journal article" date="2019" name="Int. J. Syst. Evol. Microbiol.">
        <title>The Global Catalogue of Microorganisms (GCM) 10K type strain sequencing project: providing services to taxonomists for standard genome sequencing and annotation.</title>
        <authorList>
            <consortium name="The Broad Institute Genomics Platform"/>
            <consortium name="The Broad Institute Genome Sequencing Center for Infectious Disease"/>
            <person name="Wu L."/>
            <person name="Ma J."/>
        </authorList>
    </citation>
    <scope>NUCLEOTIDE SEQUENCE [LARGE SCALE GENOMIC DNA]</scope>
    <source>
        <strain evidence="10">IBRC-M 10813</strain>
    </source>
</reference>
<comment type="similarity">
    <text evidence="7">Belongs to the binding-protein-dependent transport system permease family.</text>
</comment>
<dbReference type="PANTHER" id="PTHR43163">
    <property type="entry name" value="DIPEPTIDE TRANSPORT SYSTEM PERMEASE PROTEIN DPPB-RELATED"/>
    <property type="match status" value="1"/>
</dbReference>
<comment type="caution">
    <text evidence="9">The sequence shown here is derived from an EMBL/GenBank/DDBJ whole genome shotgun (WGS) entry which is preliminary data.</text>
</comment>
<dbReference type="PROSITE" id="PS50928">
    <property type="entry name" value="ABC_TM1"/>
    <property type="match status" value="1"/>
</dbReference>
<evidence type="ECO:0000256" key="5">
    <source>
        <dbReference type="ARBA" id="ARBA00022989"/>
    </source>
</evidence>
<feature type="transmembrane region" description="Helical" evidence="7">
    <location>
        <begin position="100"/>
        <end position="121"/>
    </location>
</feature>
<keyword evidence="10" id="KW-1185">Reference proteome</keyword>
<feature type="domain" description="ABC transmembrane type-1" evidence="8">
    <location>
        <begin position="94"/>
        <end position="291"/>
    </location>
</feature>
<dbReference type="Pfam" id="PF19300">
    <property type="entry name" value="BPD_transp_1_N"/>
    <property type="match status" value="1"/>
</dbReference>
<evidence type="ECO:0000313" key="9">
    <source>
        <dbReference type="EMBL" id="MFC4075667.1"/>
    </source>
</evidence>
<keyword evidence="3" id="KW-1003">Cell membrane</keyword>
<dbReference type="InterPro" id="IPR000515">
    <property type="entry name" value="MetI-like"/>
</dbReference>
<evidence type="ECO:0000256" key="3">
    <source>
        <dbReference type="ARBA" id="ARBA00022475"/>
    </source>
</evidence>
<dbReference type="Gene3D" id="1.10.3720.10">
    <property type="entry name" value="MetI-like"/>
    <property type="match status" value="1"/>
</dbReference>
<evidence type="ECO:0000259" key="8">
    <source>
        <dbReference type="PROSITE" id="PS50928"/>
    </source>
</evidence>
<dbReference type="Pfam" id="PF00528">
    <property type="entry name" value="BPD_transp_1"/>
    <property type="match status" value="1"/>
</dbReference>
<name>A0ABV8JD37_9BACL</name>
<keyword evidence="5 7" id="KW-1133">Transmembrane helix</keyword>
<dbReference type="Proteomes" id="UP001595843">
    <property type="component" value="Unassembled WGS sequence"/>
</dbReference>
<evidence type="ECO:0000313" key="10">
    <source>
        <dbReference type="Proteomes" id="UP001595843"/>
    </source>
</evidence>
<feature type="transmembrane region" description="Helical" evidence="7">
    <location>
        <begin position="226"/>
        <end position="252"/>
    </location>
</feature>
<comment type="subcellular location">
    <subcellularLocation>
        <location evidence="1 7">Cell membrane</location>
        <topology evidence="1 7">Multi-pass membrane protein</topology>
    </subcellularLocation>
</comment>
<dbReference type="CDD" id="cd06261">
    <property type="entry name" value="TM_PBP2"/>
    <property type="match status" value="1"/>
</dbReference>
<sequence length="309" mass="34075">MLRYIGKRLAVMLTTLWVISTLTFILMNCIPGDPFTSEKKLPEQTLKNLKAAYGLDKPLPMQYVVYIKNLAQGDLGFSIKNTNRTVNDMLKEGFPVSAQLGSQALILAIFAGIVMGTAAALKQNRLPDYTLMVLAVIGLSVPSFVIAPLFQKYFGLKWELLPIAGWGEFDKTILPAIALAFTPLALVTRLMRSSMLEVIGQDYIRTARAKGLPPWRVISSHTLRNSIIPVVTLIGPLAAAILTGSFVIEKIFSIPGIGKYFVESITNRDYPVIMGTTIFFAAFLITMNFLVDLAYGLIDPRIKVGKREA</sequence>
<keyword evidence="6 7" id="KW-0472">Membrane</keyword>
<proteinExistence type="inferred from homology"/>
<accession>A0ABV8JD37</accession>
<dbReference type="InterPro" id="IPR035906">
    <property type="entry name" value="MetI-like_sf"/>
</dbReference>
<evidence type="ECO:0000256" key="2">
    <source>
        <dbReference type="ARBA" id="ARBA00022448"/>
    </source>
</evidence>
<dbReference type="EMBL" id="JBHSAP010000007">
    <property type="protein sequence ID" value="MFC4075667.1"/>
    <property type="molecule type" value="Genomic_DNA"/>
</dbReference>
<evidence type="ECO:0000256" key="6">
    <source>
        <dbReference type="ARBA" id="ARBA00023136"/>
    </source>
</evidence>
<feature type="transmembrane region" description="Helical" evidence="7">
    <location>
        <begin position="272"/>
        <end position="298"/>
    </location>
</feature>
<evidence type="ECO:0000256" key="7">
    <source>
        <dbReference type="RuleBase" id="RU363032"/>
    </source>
</evidence>
<evidence type="ECO:0000256" key="4">
    <source>
        <dbReference type="ARBA" id="ARBA00022692"/>
    </source>
</evidence>
<keyword evidence="4 7" id="KW-0812">Transmembrane</keyword>
<dbReference type="InterPro" id="IPR045621">
    <property type="entry name" value="BPD_transp_1_N"/>
</dbReference>
<keyword evidence="2 7" id="KW-0813">Transport</keyword>
<feature type="transmembrane region" description="Helical" evidence="7">
    <location>
        <begin position="173"/>
        <end position="191"/>
    </location>
</feature>
<feature type="transmembrane region" description="Helical" evidence="7">
    <location>
        <begin position="133"/>
        <end position="153"/>
    </location>
</feature>
<gene>
    <name evidence="9" type="ORF">ACFOUO_02465</name>
</gene>
<dbReference type="PANTHER" id="PTHR43163:SF6">
    <property type="entry name" value="DIPEPTIDE TRANSPORT SYSTEM PERMEASE PROTEIN DPPB-RELATED"/>
    <property type="match status" value="1"/>
</dbReference>
<evidence type="ECO:0000256" key="1">
    <source>
        <dbReference type="ARBA" id="ARBA00004651"/>
    </source>
</evidence>
<organism evidence="9 10">
    <name type="scientific">Salinithrix halophila</name>
    <dbReference type="NCBI Taxonomy" id="1485204"/>
    <lineage>
        <taxon>Bacteria</taxon>
        <taxon>Bacillati</taxon>
        <taxon>Bacillota</taxon>
        <taxon>Bacilli</taxon>
        <taxon>Bacillales</taxon>
        <taxon>Thermoactinomycetaceae</taxon>
        <taxon>Salinithrix</taxon>
    </lineage>
</organism>